<protein>
    <recommendedName>
        <fullName evidence="13">HAMP domain-containing protein</fullName>
    </recommendedName>
</protein>
<keyword evidence="4" id="KW-0808">Transferase</keyword>
<evidence type="ECO:0000256" key="6">
    <source>
        <dbReference type="ARBA" id="ARBA00022741"/>
    </source>
</evidence>
<feature type="transmembrane region" description="Helical" evidence="12">
    <location>
        <begin position="274"/>
        <end position="297"/>
    </location>
</feature>
<accession>A0A7I8DNN4</accession>
<dbReference type="RefSeq" id="WP_185259237.1">
    <property type="nucleotide sequence ID" value="NZ_AP023368.1"/>
</dbReference>
<dbReference type="InterPro" id="IPR036890">
    <property type="entry name" value="HATPase_C_sf"/>
</dbReference>
<keyword evidence="9 12" id="KW-1133">Transmembrane helix</keyword>
<evidence type="ECO:0000256" key="4">
    <source>
        <dbReference type="ARBA" id="ARBA00022679"/>
    </source>
</evidence>
<evidence type="ECO:0000313" key="15">
    <source>
        <dbReference type="Proteomes" id="UP000515703"/>
    </source>
</evidence>
<dbReference type="PANTHER" id="PTHR34220">
    <property type="entry name" value="SENSOR HISTIDINE KINASE YPDA"/>
    <property type="match status" value="1"/>
</dbReference>
<keyword evidence="10" id="KW-0902">Two-component regulatory system</keyword>
<dbReference type="EMBL" id="AP023368">
    <property type="protein sequence ID" value="BCJ98944.1"/>
    <property type="molecule type" value="Genomic_DNA"/>
</dbReference>
<evidence type="ECO:0000259" key="13">
    <source>
        <dbReference type="PROSITE" id="PS50885"/>
    </source>
</evidence>
<dbReference type="Pfam" id="PF00672">
    <property type="entry name" value="HAMP"/>
    <property type="match status" value="1"/>
</dbReference>
<proteinExistence type="predicted"/>
<dbReference type="CDD" id="cd06225">
    <property type="entry name" value="HAMP"/>
    <property type="match status" value="1"/>
</dbReference>
<dbReference type="KEGG" id="acht:bsdcttw_19850"/>
<evidence type="ECO:0000256" key="1">
    <source>
        <dbReference type="ARBA" id="ARBA00004651"/>
    </source>
</evidence>
<dbReference type="PROSITE" id="PS50885">
    <property type="entry name" value="HAMP"/>
    <property type="match status" value="1"/>
</dbReference>
<dbReference type="GO" id="GO:0005524">
    <property type="term" value="F:ATP binding"/>
    <property type="evidence" value="ECO:0007669"/>
    <property type="project" value="UniProtKB-KW"/>
</dbReference>
<dbReference type="GO" id="GO:0000155">
    <property type="term" value="F:phosphorelay sensor kinase activity"/>
    <property type="evidence" value="ECO:0007669"/>
    <property type="project" value="InterPro"/>
</dbReference>
<gene>
    <name evidence="14" type="ORF">bsdcttw_19850</name>
</gene>
<dbReference type="InterPro" id="IPR050640">
    <property type="entry name" value="Bact_2-comp_sensor_kinase"/>
</dbReference>
<keyword evidence="2" id="KW-1003">Cell membrane</keyword>
<dbReference type="InterPro" id="IPR010559">
    <property type="entry name" value="Sig_transdc_His_kin_internal"/>
</dbReference>
<keyword evidence="5 12" id="KW-0812">Transmembrane</keyword>
<dbReference type="Gene3D" id="3.30.565.10">
    <property type="entry name" value="Histidine kinase-like ATPase, C-terminal domain"/>
    <property type="match status" value="1"/>
</dbReference>
<name>A0A7I8DNN4_9FIRM</name>
<keyword evidence="7" id="KW-0418">Kinase</keyword>
<evidence type="ECO:0000256" key="12">
    <source>
        <dbReference type="SAM" id="Phobius"/>
    </source>
</evidence>
<keyword evidence="11 12" id="KW-0472">Membrane</keyword>
<organism evidence="14 15">
    <name type="scientific">Anaerocolumna chitinilytica</name>
    <dbReference type="NCBI Taxonomy" id="1727145"/>
    <lineage>
        <taxon>Bacteria</taxon>
        <taxon>Bacillati</taxon>
        <taxon>Bacillota</taxon>
        <taxon>Clostridia</taxon>
        <taxon>Lachnospirales</taxon>
        <taxon>Lachnospiraceae</taxon>
        <taxon>Anaerocolumna</taxon>
    </lineage>
</organism>
<dbReference type="Gene3D" id="6.10.340.10">
    <property type="match status" value="1"/>
</dbReference>
<evidence type="ECO:0000256" key="3">
    <source>
        <dbReference type="ARBA" id="ARBA00022553"/>
    </source>
</evidence>
<comment type="subcellular location">
    <subcellularLocation>
        <location evidence="1">Cell membrane</location>
        <topology evidence="1">Multi-pass membrane protein</topology>
    </subcellularLocation>
</comment>
<dbReference type="GO" id="GO:0005886">
    <property type="term" value="C:plasma membrane"/>
    <property type="evidence" value="ECO:0007669"/>
    <property type="project" value="UniProtKB-SubCell"/>
</dbReference>
<keyword evidence="6" id="KW-0547">Nucleotide-binding</keyword>
<dbReference type="InterPro" id="IPR003660">
    <property type="entry name" value="HAMP_dom"/>
</dbReference>
<dbReference type="SUPFAM" id="SSF55874">
    <property type="entry name" value="ATPase domain of HSP90 chaperone/DNA topoisomerase II/histidine kinase"/>
    <property type="match status" value="1"/>
</dbReference>
<reference evidence="14 15" key="1">
    <citation type="submission" date="2020-08" db="EMBL/GenBank/DDBJ databases">
        <title>Draft genome sequencing of an Anaerocolumna strain isolated from anoxic soil subjected to BSD treatment.</title>
        <authorList>
            <person name="Uek A."/>
            <person name="Tonouchi A."/>
        </authorList>
    </citation>
    <scope>NUCLEOTIDE SEQUENCE [LARGE SCALE GENOMIC DNA]</scope>
    <source>
        <strain evidence="14 15">CTTW</strain>
    </source>
</reference>
<evidence type="ECO:0000256" key="2">
    <source>
        <dbReference type="ARBA" id="ARBA00022475"/>
    </source>
</evidence>
<dbReference type="PANTHER" id="PTHR34220:SF11">
    <property type="entry name" value="SENSOR PROTEIN KINASE HPTS"/>
    <property type="match status" value="1"/>
</dbReference>
<feature type="transmembrane region" description="Helical" evidence="12">
    <location>
        <begin position="12"/>
        <end position="33"/>
    </location>
</feature>
<keyword evidence="3" id="KW-0597">Phosphoprotein</keyword>
<evidence type="ECO:0000313" key="14">
    <source>
        <dbReference type="EMBL" id="BCJ98944.1"/>
    </source>
</evidence>
<evidence type="ECO:0000256" key="8">
    <source>
        <dbReference type="ARBA" id="ARBA00022840"/>
    </source>
</evidence>
<evidence type="ECO:0000256" key="7">
    <source>
        <dbReference type="ARBA" id="ARBA00022777"/>
    </source>
</evidence>
<evidence type="ECO:0000256" key="5">
    <source>
        <dbReference type="ARBA" id="ARBA00022692"/>
    </source>
</evidence>
<evidence type="ECO:0000256" key="10">
    <source>
        <dbReference type="ARBA" id="ARBA00023012"/>
    </source>
</evidence>
<keyword evidence="8" id="KW-0067">ATP-binding</keyword>
<sequence length="582" mass="68762">MKFKSISLKKHLIYTLGIFVIPMIFCLLFYNYYSIKTLNNEVAEVGKNTIILYQSQVEYDLQKVSQTIADYWANDYDHANMLHKVDKLTKHLSGYEIGLKYRTLLANGQNLGSVCLVSQKNDLIRFFYQESRYSIKTKEGMSRIVEEYLLNPKEKSSLGWQPFRINGQGFLVRLLGYNGGYTFLFVDLSVTIQNQINNRSDGDGFLYYTTMKGAALSKQEEIGKRELVTDKLDQEYYLTENETKYLVVNQYSDFLHVRFFYFIPYKGYFSHMDWMQSLFLFLSFFMVLLIPVCYVMISKAYFRPMEALIKTMNKIRDGNIDEKVDSNYKIREFQEVNVTFNQMMTEIKNLKIESWERRLQKDHAELQYLQLQIKPHFFLNCLKNLYGMAELKRYEKIQHMIIQISSYLRYFFKDNMSLVTIGDEINHVKNYISLQKYSLEQDVECDIEIEDQLKECIIPVLLIQPFVENSFKYGRKADQALRITIRIFELETEEGNLLDIIITDNGNGFRQEVLEQLNEQTPYQYTENNVGIANICQRLYLIYDEKAILQCNNLEEGAQCEIILPVEVPREPRESIREEIVK</sequence>
<dbReference type="Pfam" id="PF06580">
    <property type="entry name" value="His_kinase"/>
    <property type="match status" value="1"/>
</dbReference>
<evidence type="ECO:0000256" key="9">
    <source>
        <dbReference type="ARBA" id="ARBA00022989"/>
    </source>
</evidence>
<feature type="domain" description="HAMP" evidence="13">
    <location>
        <begin position="299"/>
        <end position="352"/>
    </location>
</feature>
<evidence type="ECO:0000256" key="11">
    <source>
        <dbReference type="ARBA" id="ARBA00023136"/>
    </source>
</evidence>
<dbReference type="Proteomes" id="UP000515703">
    <property type="component" value="Chromosome"/>
</dbReference>
<reference evidence="14 15" key="2">
    <citation type="submission" date="2020-08" db="EMBL/GenBank/DDBJ databases">
        <authorList>
            <person name="Ueki A."/>
            <person name="Tonouchi A."/>
        </authorList>
    </citation>
    <scope>NUCLEOTIDE SEQUENCE [LARGE SCALE GENOMIC DNA]</scope>
    <source>
        <strain evidence="14 15">CTTW</strain>
    </source>
</reference>
<keyword evidence="15" id="KW-1185">Reference proteome</keyword>
<dbReference type="AlphaFoldDB" id="A0A7I8DNN4"/>